<dbReference type="AlphaFoldDB" id="A0A7W9BLC5"/>
<dbReference type="InterPro" id="IPR031571">
    <property type="entry name" value="RcpC_dom"/>
</dbReference>
<dbReference type="EMBL" id="JACIJM010000005">
    <property type="protein sequence ID" value="MBB5722476.1"/>
    <property type="molecule type" value="Genomic_DNA"/>
</dbReference>
<reference evidence="2 3" key="1">
    <citation type="submission" date="2020-08" db="EMBL/GenBank/DDBJ databases">
        <title>Genomic Encyclopedia of Type Strains, Phase IV (KMG-IV): sequencing the most valuable type-strain genomes for metagenomic binning, comparative biology and taxonomic classification.</title>
        <authorList>
            <person name="Goeker M."/>
        </authorList>
    </citation>
    <scope>NUCLEOTIDE SEQUENCE [LARGE SCALE GENOMIC DNA]</scope>
    <source>
        <strain evidence="2 3">DSM 101064</strain>
    </source>
</reference>
<accession>A0A7W9BLC5</accession>
<proteinExistence type="predicted"/>
<protein>
    <submittedName>
        <fullName evidence="2">Pilus assembly protein CpaB</fullName>
    </submittedName>
</protein>
<gene>
    <name evidence="2" type="ORF">FHS72_002102</name>
</gene>
<comment type="caution">
    <text evidence="2">The sequence shown here is derived from an EMBL/GenBank/DDBJ whole genome shotgun (WGS) entry which is preliminary data.</text>
</comment>
<dbReference type="Proteomes" id="UP000535415">
    <property type="component" value="Unassembled WGS sequence"/>
</dbReference>
<feature type="domain" description="SAF" evidence="1">
    <location>
        <begin position="48"/>
        <end position="116"/>
    </location>
</feature>
<dbReference type="CDD" id="cd11614">
    <property type="entry name" value="SAF_CpaB_FlgA_like"/>
    <property type="match status" value="1"/>
</dbReference>
<dbReference type="RefSeq" id="WP_183528770.1">
    <property type="nucleotide sequence ID" value="NZ_JACIJM010000005.1"/>
</dbReference>
<evidence type="ECO:0000313" key="2">
    <source>
        <dbReference type="EMBL" id="MBB5722476.1"/>
    </source>
</evidence>
<dbReference type="InterPro" id="IPR013974">
    <property type="entry name" value="SAF"/>
</dbReference>
<keyword evidence="3" id="KW-1185">Reference proteome</keyword>
<evidence type="ECO:0000259" key="1">
    <source>
        <dbReference type="SMART" id="SM00858"/>
    </source>
</evidence>
<dbReference type="NCBIfam" id="TIGR03177">
    <property type="entry name" value="pilus_cpaB"/>
    <property type="match status" value="1"/>
</dbReference>
<sequence length="289" mass="30754">MRSVFGLVLIIGMGLAGFAVYMVNGYVSQTQNERDLLLQRATAATPTVAVYAVNRPMKYGETLTADDVQLIQYAEPHLPEGVFRTEEALFPEGDEELRVVTRPMEINEPVLAVKVTSPGEIAGITSLLSPGMRAFAISVDVQSGVSGFLRPGDRVDVYWSGNMRTAGGNNENITQLILTSVELIAIDQTADNNRSDAAIARTVTVQVTPAHVAALTQASATGKLSLSLVGAGDTETLAAIAMDQRTLLGVEEAPEVVVEAPAVVEAPKQCFIKQRSGAQVVEVEIPCTN</sequence>
<dbReference type="InterPro" id="IPR017592">
    <property type="entry name" value="Pilus_assmbl_Flp-typ_CpaB"/>
</dbReference>
<dbReference type="SMART" id="SM00858">
    <property type="entry name" value="SAF"/>
    <property type="match status" value="1"/>
</dbReference>
<organism evidence="2 3">
    <name type="scientific">Yoonia ponticola</name>
    <dbReference type="NCBI Taxonomy" id="1524255"/>
    <lineage>
        <taxon>Bacteria</taxon>
        <taxon>Pseudomonadati</taxon>
        <taxon>Pseudomonadota</taxon>
        <taxon>Alphaproteobacteria</taxon>
        <taxon>Rhodobacterales</taxon>
        <taxon>Paracoccaceae</taxon>
        <taxon>Yoonia</taxon>
    </lineage>
</organism>
<name>A0A7W9BLC5_9RHOB</name>
<dbReference type="Pfam" id="PF16976">
    <property type="entry name" value="RcpC"/>
    <property type="match status" value="1"/>
</dbReference>
<evidence type="ECO:0000313" key="3">
    <source>
        <dbReference type="Proteomes" id="UP000535415"/>
    </source>
</evidence>